<dbReference type="EMBL" id="LITU01000082">
    <property type="protein sequence ID" value="KOY13046.1"/>
    <property type="molecule type" value="Genomic_DNA"/>
</dbReference>
<evidence type="ECO:0000313" key="2">
    <source>
        <dbReference type="Proteomes" id="UP000037688"/>
    </source>
</evidence>
<protein>
    <submittedName>
        <fullName evidence="1">Uncharacterized protein</fullName>
    </submittedName>
</protein>
<sequence>MSTQEKAILADAEQFAHKYILDNYGLEVDFTEHKFTPVDLDKSVGIHGHVKGDDDQKVFVLVKYDPLKVETLSLPEGTEKK</sequence>
<dbReference type="Proteomes" id="UP000037688">
    <property type="component" value="Unassembled WGS sequence"/>
</dbReference>
<gene>
    <name evidence="1" type="ORF">AMS66_28910</name>
</gene>
<name>A0A0M9BK33_9BACL</name>
<reference evidence="1 2" key="1">
    <citation type="submission" date="2015-08" db="EMBL/GenBank/DDBJ databases">
        <title>Draft genome sequence of cellulolytic and xylanolytic Paenibacillus sp. A59, isolated from a decaying forest soil from Patagonia, Argentina.</title>
        <authorList>
            <person name="Ghio S."/>
            <person name="Caceres A.M."/>
            <person name="Talia P."/>
            <person name="Grasso D."/>
            <person name="Campos E."/>
        </authorList>
    </citation>
    <scope>NUCLEOTIDE SEQUENCE [LARGE SCALE GENOMIC DNA]</scope>
    <source>
        <strain evidence="1 2">A59</strain>
    </source>
</reference>
<dbReference type="OrthoDB" id="2622508at2"/>
<comment type="caution">
    <text evidence="1">The sequence shown here is derived from an EMBL/GenBank/DDBJ whole genome shotgun (WGS) entry which is preliminary data.</text>
</comment>
<proteinExistence type="predicted"/>
<accession>A0A0M9BK33</accession>
<dbReference type="RefSeq" id="WP_053784063.1">
    <property type="nucleotide sequence ID" value="NZ_LITU01000082.1"/>
</dbReference>
<dbReference type="AlphaFoldDB" id="A0A0M9BK33"/>
<keyword evidence="2" id="KW-1185">Reference proteome</keyword>
<evidence type="ECO:0000313" key="1">
    <source>
        <dbReference type="EMBL" id="KOY13046.1"/>
    </source>
</evidence>
<dbReference type="PATRIC" id="fig|1705561.3.peg.6102"/>
<organism evidence="1 2">
    <name type="scientific">Paenibacillus xylanivorans</name>
    <dbReference type="NCBI Taxonomy" id="1705561"/>
    <lineage>
        <taxon>Bacteria</taxon>
        <taxon>Bacillati</taxon>
        <taxon>Bacillota</taxon>
        <taxon>Bacilli</taxon>
        <taxon>Bacillales</taxon>
        <taxon>Paenibacillaceae</taxon>
        <taxon>Paenibacillus</taxon>
    </lineage>
</organism>